<evidence type="ECO:0000256" key="4">
    <source>
        <dbReference type="ARBA" id="ARBA00022729"/>
    </source>
</evidence>
<evidence type="ECO:0000256" key="7">
    <source>
        <dbReference type="ARBA" id="ARBA00022825"/>
    </source>
</evidence>
<organism evidence="15 16">
    <name type="scientific">Aedes aegypti</name>
    <name type="common">Yellowfever mosquito</name>
    <name type="synonym">Culex aegypti</name>
    <dbReference type="NCBI Taxonomy" id="7159"/>
    <lineage>
        <taxon>Eukaryota</taxon>
        <taxon>Metazoa</taxon>
        <taxon>Ecdysozoa</taxon>
        <taxon>Arthropoda</taxon>
        <taxon>Hexapoda</taxon>
        <taxon>Insecta</taxon>
        <taxon>Pterygota</taxon>
        <taxon>Neoptera</taxon>
        <taxon>Endopterygota</taxon>
        <taxon>Diptera</taxon>
        <taxon>Nematocera</taxon>
        <taxon>Culicoidea</taxon>
        <taxon>Culicidae</taxon>
        <taxon>Culicinae</taxon>
        <taxon>Aedini</taxon>
        <taxon>Aedes</taxon>
        <taxon>Stegomyia</taxon>
    </lineage>
</organism>
<dbReference type="AlphaFoldDB" id="A0A1S4FEX2"/>
<evidence type="ECO:0000256" key="2">
    <source>
        <dbReference type="ARBA" id="ARBA00022525"/>
    </source>
</evidence>
<dbReference type="SMART" id="SM00020">
    <property type="entry name" value="Tryp_SPc"/>
    <property type="match status" value="1"/>
</dbReference>
<evidence type="ECO:0000256" key="13">
    <source>
        <dbReference type="ARBA" id="ARBA00060213"/>
    </source>
</evidence>
<evidence type="ECO:0000256" key="11">
    <source>
        <dbReference type="ARBA" id="ARBA00036320"/>
    </source>
</evidence>
<dbReference type="GO" id="GO:0007586">
    <property type="term" value="P:digestion"/>
    <property type="evidence" value="ECO:0007669"/>
    <property type="project" value="UniProtKB-KW"/>
</dbReference>
<dbReference type="InParanoid" id="A0A1S4FEX2"/>
<keyword evidence="4" id="KW-0732">Signal</keyword>
<keyword evidence="3" id="KW-0645">Protease</keyword>
<sequence>MKTLSTLLAGFLAAQFYSAAGSVMKTHEKIVGGDAVDIEQFPYQVAVLEVDNQICGGSIISERWILTAAHCTDDTIPRYLTVRVGSSFHQHGGVVHQVDSVVQYPDHVPYGWLNDFALLHLTTAIDFGVAAQPTLLASTDSDLDFDLDCIVSGWGKTLNETQGTDQLRAAQIRLVPQEQCNAYYDGQVDGTMVCAGGEGHDSCQGDSGGPLICRGKQVGIVSWGKGCGDYPGVYANVVFPRGWIRNVTGY</sequence>
<accession>A0A1S4FEX2</accession>
<evidence type="ECO:0000256" key="5">
    <source>
        <dbReference type="ARBA" id="ARBA00022757"/>
    </source>
</evidence>
<dbReference type="PROSITE" id="PS00135">
    <property type="entry name" value="TRYPSIN_SER"/>
    <property type="match status" value="1"/>
</dbReference>
<keyword evidence="5" id="KW-0222">Digestion</keyword>
<dbReference type="GO" id="GO:0006508">
    <property type="term" value="P:proteolysis"/>
    <property type="evidence" value="ECO:0007669"/>
    <property type="project" value="UniProtKB-KW"/>
</dbReference>
<keyword evidence="2" id="KW-0964">Secreted</keyword>
<dbReference type="PROSITE" id="PS50240">
    <property type="entry name" value="TRYPSIN_DOM"/>
    <property type="match status" value="1"/>
</dbReference>
<evidence type="ECO:0000313" key="15">
    <source>
        <dbReference type="EnsemblMetazoa" id="AAEL006903-PA"/>
    </source>
</evidence>
<evidence type="ECO:0000313" key="16">
    <source>
        <dbReference type="Proteomes" id="UP000008820"/>
    </source>
</evidence>
<dbReference type="InterPro" id="IPR018114">
    <property type="entry name" value="TRYPSIN_HIS"/>
</dbReference>
<comment type="function">
    <text evidence="13">Major function may be to aid in digestion of the blood meal.</text>
</comment>
<dbReference type="FunFam" id="2.40.10.10:FF:000077">
    <property type="entry name" value="Predicted protein"/>
    <property type="match status" value="1"/>
</dbReference>
<proteinExistence type="inferred from homology"/>
<dbReference type="GO" id="GO:0004252">
    <property type="term" value="F:serine-type endopeptidase activity"/>
    <property type="evidence" value="ECO:0007669"/>
    <property type="project" value="UniProtKB-EC"/>
</dbReference>
<dbReference type="EnsemblMetazoa" id="AAEL006903-RA">
    <property type="protein sequence ID" value="AAEL006903-PA"/>
    <property type="gene ID" value="AAEL006903"/>
</dbReference>
<evidence type="ECO:0000256" key="9">
    <source>
        <dbReference type="ARBA" id="ARBA00023157"/>
    </source>
</evidence>
<comment type="subcellular location">
    <subcellularLocation>
        <location evidence="1">Secreted</location>
    </subcellularLocation>
</comment>
<dbReference type="InterPro" id="IPR001254">
    <property type="entry name" value="Trypsin_dom"/>
</dbReference>
<reference evidence="15" key="2">
    <citation type="submission" date="2020-05" db="UniProtKB">
        <authorList>
            <consortium name="EnsemblMetazoa"/>
        </authorList>
    </citation>
    <scope>IDENTIFICATION</scope>
    <source>
        <strain evidence="15">LVP_AGWG</strain>
    </source>
</reference>
<dbReference type="Pfam" id="PF00089">
    <property type="entry name" value="Trypsin"/>
    <property type="match status" value="1"/>
</dbReference>
<keyword evidence="6" id="KW-0378">Hydrolase</keyword>
<dbReference type="VEuPathDB" id="VectorBase:AAEL006903"/>
<dbReference type="EC" id="3.4.21.4" evidence="12"/>
<dbReference type="InterPro" id="IPR043504">
    <property type="entry name" value="Peptidase_S1_PA_chymotrypsin"/>
</dbReference>
<dbReference type="InterPro" id="IPR033116">
    <property type="entry name" value="TRYPSIN_SER"/>
</dbReference>
<dbReference type="SUPFAM" id="SSF50494">
    <property type="entry name" value="Trypsin-like serine proteases"/>
    <property type="match status" value="1"/>
</dbReference>
<evidence type="ECO:0000259" key="14">
    <source>
        <dbReference type="PROSITE" id="PS50240"/>
    </source>
</evidence>
<dbReference type="Gene3D" id="2.40.10.10">
    <property type="entry name" value="Trypsin-like serine proteases"/>
    <property type="match status" value="1"/>
</dbReference>
<comment type="catalytic activity">
    <reaction evidence="11">
        <text>Preferential cleavage: Arg-|-Xaa, Lys-|-Xaa.</text>
        <dbReference type="EC" id="3.4.21.4"/>
    </reaction>
</comment>
<keyword evidence="16" id="KW-1185">Reference proteome</keyword>
<keyword evidence="9" id="KW-1015">Disulfide bond</keyword>
<keyword evidence="8" id="KW-0865">Zymogen</keyword>
<comment type="similarity">
    <text evidence="10">Belongs to the peptidase S1 family. CLIP subfamily.</text>
</comment>
<evidence type="ECO:0000256" key="12">
    <source>
        <dbReference type="ARBA" id="ARBA00038868"/>
    </source>
</evidence>
<dbReference type="OrthoDB" id="10059102at2759"/>
<evidence type="ECO:0000256" key="6">
    <source>
        <dbReference type="ARBA" id="ARBA00022801"/>
    </source>
</evidence>
<dbReference type="PANTHER" id="PTHR24276">
    <property type="entry name" value="POLYSERASE-RELATED"/>
    <property type="match status" value="1"/>
</dbReference>
<evidence type="ECO:0000256" key="8">
    <source>
        <dbReference type="ARBA" id="ARBA00023145"/>
    </source>
</evidence>
<evidence type="ECO:0000256" key="3">
    <source>
        <dbReference type="ARBA" id="ARBA00022670"/>
    </source>
</evidence>
<evidence type="ECO:0000256" key="10">
    <source>
        <dbReference type="ARBA" id="ARBA00024195"/>
    </source>
</evidence>
<dbReference type="PRINTS" id="PR00722">
    <property type="entry name" value="CHYMOTRYPSIN"/>
</dbReference>
<dbReference type="InterPro" id="IPR050430">
    <property type="entry name" value="Peptidase_S1"/>
</dbReference>
<reference evidence="15 16" key="1">
    <citation type="submission" date="2017-06" db="EMBL/GenBank/DDBJ databases">
        <title>Aedes aegypti genome working group (AGWG) sequencing and assembly.</title>
        <authorList>
            <consortium name="Aedes aegypti Genome Working Group (AGWG)"/>
            <person name="Matthews B.J."/>
        </authorList>
    </citation>
    <scope>NUCLEOTIDE SEQUENCE [LARGE SCALE GENOMIC DNA]</scope>
    <source>
        <strain evidence="15 16">LVP_AGWG</strain>
    </source>
</reference>
<dbReference type="InterPro" id="IPR001314">
    <property type="entry name" value="Peptidase_S1A"/>
</dbReference>
<dbReference type="Proteomes" id="UP000008820">
    <property type="component" value="Chromosome 2"/>
</dbReference>
<dbReference type="PROSITE" id="PS00134">
    <property type="entry name" value="TRYPSIN_HIS"/>
    <property type="match status" value="1"/>
</dbReference>
<dbReference type="InterPro" id="IPR009003">
    <property type="entry name" value="Peptidase_S1_PA"/>
</dbReference>
<protein>
    <recommendedName>
        <fullName evidence="12">trypsin</fullName>
        <ecNumber evidence="12">3.4.21.4</ecNumber>
    </recommendedName>
</protein>
<keyword evidence="7" id="KW-0720">Serine protease</keyword>
<name>A0A1S4FEX2_AEDAE</name>
<evidence type="ECO:0000256" key="1">
    <source>
        <dbReference type="ARBA" id="ARBA00004613"/>
    </source>
</evidence>
<dbReference type="PANTHER" id="PTHR24276:SF97">
    <property type="entry name" value="GH13245P2-RELATED"/>
    <property type="match status" value="1"/>
</dbReference>
<dbReference type="GO" id="GO:0005576">
    <property type="term" value="C:extracellular region"/>
    <property type="evidence" value="ECO:0007669"/>
    <property type="project" value="UniProtKB-SubCell"/>
</dbReference>
<gene>
    <name evidence="15" type="primary">5568490</name>
</gene>
<dbReference type="CDD" id="cd00190">
    <property type="entry name" value="Tryp_SPc"/>
    <property type="match status" value="1"/>
</dbReference>
<feature type="domain" description="Peptidase S1" evidence="14">
    <location>
        <begin position="30"/>
        <end position="249"/>
    </location>
</feature>